<gene>
    <name evidence="6" type="ORF">KGQ19_07775</name>
</gene>
<dbReference type="InterPro" id="IPR050411">
    <property type="entry name" value="AlphaKG_dependent_hydroxylases"/>
</dbReference>
<comment type="cofactor">
    <cofactor evidence="1">
        <name>Fe(2+)</name>
        <dbReference type="ChEBI" id="CHEBI:29033"/>
    </cofactor>
</comment>
<dbReference type="InterPro" id="IPR003819">
    <property type="entry name" value="TauD/TfdA-like"/>
</dbReference>
<feature type="domain" description="TauD/TfdA-like" evidence="5">
    <location>
        <begin position="13"/>
        <end position="296"/>
    </location>
</feature>
<evidence type="ECO:0000256" key="4">
    <source>
        <dbReference type="ARBA" id="ARBA00023194"/>
    </source>
</evidence>
<evidence type="ECO:0000259" key="5">
    <source>
        <dbReference type="Pfam" id="PF02668"/>
    </source>
</evidence>
<evidence type="ECO:0000256" key="2">
    <source>
        <dbReference type="ARBA" id="ARBA00023002"/>
    </source>
</evidence>
<evidence type="ECO:0000313" key="7">
    <source>
        <dbReference type="Proteomes" id="UP000730482"/>
    </source>
</evidence>
<dbReference type="Gene3D" id="3.60.130.10">
    <property type="entry name" value="Clavaminate synthase-like"/>
    <property type="match status" value="1"/>
</dbReference>
<protein>
    <submittedName>
        <fullName evidence="6">TauD/TfdA family dioxygenase</fullName>
    </submittedName>
</protein>
<name>A0ABS5KL46_9ACTN</name>
<keyword evidence="3" id="KW-0408">Iron</keyword>
<dbReference type="Pfam" id="PF02668">
    <property type="entry name" value="TauD"/>
    <property type="match status" value="1"/>
</dbReference>
<organism evidence="6 7">
    <name type="scientific">Catenulispora pinistramenti</name>
    <dbReference type="NCBI Taxonomy" id="2705254"/>
    <lineage>
        <taxon>Bacteria</taxon>
        <taxon>Bacillati</taxon>
        <taxon>Actinomycetota</taxon>
        <taxon>Actinomycetes</taxon>
        <taxon>Catenulisporales</taxon>
        <taxon>Catenulisporaceae</taxon>
        <taxon>Catenulispora</taxon>
    </lineage>
</organism>
<dbReference type="InterPro" id="IPR042098">
    <property type="entry name" value="TauD-like_sf"/>
</dbReference>
<accession>A0ABS5KL46</accession>
<evidence type="ECO:0000313" key="6">
    <source>
        <dbReference type="EMBL" id="MBS2546764.1"/>
    </source>
</evidence>
<evidence type="ECO:0000256" key="3">
    <source>
        <dbReference type="ARBA" id="ARBA00023004"/>
    </source>
</evidence>
<reference evidence="6 7" key="1">
    <citation type="submission" date="2020-02" db="EMBL/GenBank/DDBJ databases">
        <title>Acidophilic actinobacteria isolated from forest soil.</title>
        <authorList>
            <person name="Golinska P."/>
        </authorList>
    </citation>
    <scope>NUCLEOTIDE SEQUENCE [LARGE SCALE GENOMIC DNA]</scope>
    <source>
        <strain evidence="6 7">NL8</strain>
    </source>
</reference>
<keyword evidence="6" id="KW-0223">Dioxygenase</keyword>
<proteinExistence type="predicted"/>
<comment type="caution">
    <text evidence="6">The sequence shown here is derived from an EMBL/GenBank/DDBJ whole genome shotgun (WGS) entry which is preliminary data.</text>
</comment>
<dbReference type="Proteomes" id="UP000730482">
    <property type="component" value="Unassembled WGS sequence"/>
</dbReference>
<keyword evidence="4" id="KW-0045">Antibiotic biosynthesis</keyword>
<dbReference type="EMBL" id="JAAFYZ010000017">
    <property type="protein sequence ID" value="MBS2546764.1"/>
    <property type="molecule type" value="Genomic_DNA"/>
</dbReference>
<dbReference type="PANTHER" id="PTHR10696">
    <property type="entry name" value="GAMMA-BUTYROBETAINE HYDROXYLASE-RELATED"/>
    <property type="match status" value="1"/>
</dbReference>
<dbReference type="SUPFAM" id="SSF51197">
    <property type="entry name" value="Clavaminate synthase-like"/>
    <property type="match status" value="1"/>
</dbReference>
<keyword evidence="2" id="KW-0560">Oxidoreductase</keyword>
<sequence>MGLPYIVQGGGENLADRLADDRAAIRDRLRTDGAVLLRGFDVGGTDGFAEAVRALSGELLPYEERSSPRETIKGRVYSSTEYPPHEEIFFHNENSYQQSWPMTLYFHCVQPPAAHGATPLVDTRRVLAAIDPAVVQEFSRRRWMAVRNFHPDFGLPWQEVFGVADRAEVLKLCGDRDIDAEWCSSDQLRTTSIRDAVHVHPDTGEPVWFNHIAVFHMSTLSADLRDGLRELFPEPDLPANSYYGDGGVIPDDVLAHVRDCYRSAATRFDYRRDDVLVIDNMLTAHGREPFSPPRRVAVAMAEPTDAGARP</sequence>
<evidence type="ECO:0000256" key="1">
    <source>
        <dbReference type="ARBA" id="ARBA00001954"/>
    </source>
</evidence>
<keyword evidence="7" id="KW-1185">Reference proteome</keyword>
<dbReference type="PANTHER" id="PTHR10696:SF56">
    <property type="entry name" value="TAUD_TFDA-LIKE DOMAIN-CONTAINING PROTEIN"/>
    <property type="match status" value="1"/>
</dbReference>
<dbReference type="GO" id="GO:0051213">
    <property type="term" value="F:dioxygenase activity"/>
    <property type="evidence" value="ECO:0007669"/>
    <property type="project" value="UniProtKB-KW"/>
</dbReference>